<dbReference type="EMBL" id="VSSQ01032371">
    <property type="protein sequence ID" value="MPM83615.1"/>
    <property type="molecule type" value="Genomic_DNA"/>
</dbReference>
<name>A0A645D370_9ZZZZ</name>
<feature type="compositionally biased region" description="Basic and acidic residues" evidence="1">
    <location>
        <begin position="291"/>
        <end position="304"/>
    </location>
</feature>
<reference evidence="2" key="1">
    <citation type="submission" date="2019-08" db="EMBL/GenBank/DDBJ databases">
        <authorList>
            <person name="Kucharzyk K."/>
            <person name="Murdoch R.W."/>
            <person name="Higgins S."/>
            <person name="Loffler F."/>
        </authorList>
    </citation>
    <scope>NUCLEOTIDE SEQUENCE</scope>
</reference>
<proteinExistence type="predicted"/>
<feature type="region of interest" description="Disordered" evidence="1">
    <location>
        <begin position="279"/>
        <end position="304"/>
    </location>
</feature>
<evidence type="ECO:0000313" key="2">
    <source>
        <dbReference type="EMBL" id="MPM83615.1"/>
    </source>
</evidence>
<sequence>MALDELRFRFLLGLILQRVRLFADLCVEFLFLKGDFAIRDHCLFFLACDVRVGLGDLNRLALGFLLDGVGGVRFRLLRVGANQHFRLLHGKLRVLHGNFLFCVRANGVCKLLRFRGGNRDIPLRVCFGDLRVFADLLDVVDTHVFNRARGILEILNVEVNDLDAELFHVGYDVFGDLSGNALTILYHFLESDGTHDLAHVAFEHLGHQCDHRFLTQPQQRFRRAVEQLGLTGNLDICNTVHADVDKLVGRHRFGGLHIDLHHVEREFIHALQKRETPAGFTDQDSALAETGDDKRGVRRGFEIP</sequence>
<comment type="caution">
    <text evidence="2">The sequence shown here is derived from an EMBL/GenBank/DDBJ whole genome shotgun (WGS) entry which is preliminary data.</text>
</comment>
<gene>
    <name evidence="2" type="ORF">SDC9_130684</name>
</gene>
<organism evidence="2">
    <name type="scientific">bioreactor metagenome</name>
    <dbReference type="NCBI Taxonomy" id="1076179"/>
    <lineage>
        <taxon>unclassified sequences</taxon>
        <taxon>metagenomes</taxon>
        <taxon>ecological metagenomes</taxon>
    </lineage>
</organism>
<accession>A0A645D370</accession>
<protein>
    <recommendedName>
        <fullName evidence="3">NAD-specific glutamate dehydrogenase</fullName>
    </recommendedName>
</protein>
<evidence type="ECO:0008006" key="3">
    <source>
        <dbReference type="Google" id="ProtNLM"/>
    </source>
</evidence>
<evidence type="ECO:0000256" key="1">
    <source>
        <dbReference type="SAM" id="MobiDB-lite"/>
    </source>
</evidence>
<dbReference type="AlphaFoldDB" id="A0A645D370"/>